<name>A0ABX9KL92_9FUSO</name>
<evidence type="ECO:0000256" key="2">
    <source>
        <dbReference type="ARBA" id="ARBA00008053"/>
    </source>
</evidence>
<feature type="transmembrane region" description="Helical" evidence="6">
    <location>
        <begin position="6"/>
        <end position="24"/>
    </location>
</feature>
<keyword evidence="3 6" id="KW-0812">Transmembrane</keyword>
<keyword evidence="5 6" id="KW-0472">Membrane</keyword>
<dbReference type="RefSeq" id="WP_114641049.1">
    <property type="nucleotide sequence ID" value="NZ_JAACIO010000001.1"/>
</dbReference>
<protein>
    <submittedName>
        <fullName evidence="7">DUF445 family protein</fullName>
    </submittedName>
</protein>
<evidence type="ECO:0000256" key="3">
    <source>
        <dbReference type="ARBA" id="ARBA00022692"/>
    </source>
</evidence>
<evidence type="ECO:0000256" key="4">
    <source>
        <dbReference type="ARBA" id="ARBA00022989"/>
    </source>
</evidence>
<evidence type="ECO:0000256" key="1">
    <source>
        <dbReference type="ARBA" id="ARBA00004308"/>
    </source>
</evidence>
<keyword evidence="8" id="KW-1185">Reference proteome</keyword>
<dbReference type="PANTHER" id="PTHR35791:SF1">
    <property type="entry name" value="UPF0754 MEMBRANE PROTEIN YHEB"/>
    <property type="match status" value="1"/>
</dbReference>
<evidence type="ECO:0000313" key="8">
    <source>
        <dbReference type="Proteomes" id="UP000263486"/>
    </source>
</evidence>
<comment type="caution">
    <text evidence="7">The sequence shown here is derived from an EMBL/GenBank/DDBJ whole genome shotgun (WGS) entry which is preliminary data.</text>
</comment>
<feature type="transmembrane region" description="Helical" evidence="6">
    <location>
        <begin position="178"/>
        <end position="199"/>
    </location>
</feature>
<comment type="similarity">
    <text evidence="2">Belongs to the UPF0754 family.</text>
</comment>
<evidence type="ECO:0000256" key="6">
    <source>
        <dbReference type="SAM" id="Phobius"/>
    </source>
</evidence>
<evidence type="ECO:0000313" key="7">
    <source>
        <dbReference type="EMBL" id="REI43330.1"/>
    </source>
</evidence>
<gene>
    <name evidence="7" type="ORF">DYH56_01350</name>
</gene>
<dbReference type="PANTHER" id="PTHR35791">
    <property type="entry name" value="UPF0754 MEMBRANE PROTEIN YHEB"/>
    <property type="match status" value="1"/>
</dbReference>
<organism evidence="7 8">
    <name type="scientific">Psychrilyobacter piezotolerans</name>
    <dbReference type="NCBI Taxonomy" id="2293438"/>
    <lineage>
        <taxon>Bacteria</taxon>
        <taxon>Fusobacteriati</taxon>
        <taxon>Fusobacteriota</taxon>
        <taxon>Fusobacteriia</taxon>
        <taxon>Fusobacteriales</taxon>
        <taxon>Fusobacteriaceae</taxon>
        <taxon>Psychrilyobacter</taxon>
    </lineage>
</organism>
<accession>A0ABX9KL92</accession>
<dbReference type="Pfam" id="PF04286">
    <property type="entry name" value="DUF445"/>
    <property type="match status" value="2"/>
</dbReference>
<sequence length="200" mass="22708">MLLKASLMIVIGALIGWITNYFAIKMLFRPLKEINILGFRVQGLIPKRKMEMAESIADTIQEELISMKDITANIGDIELGEEIDLIVDRIVEDKLEKQVLAKIPMASLFITDSMILKIKGHIKDAIDENKDEFFTVLIQKMEDSVDMKNIIIEKIENFELDELEKMVYRIANNELKHIEVIGAILGAVIGGIQFAISLYI</sequence>
<reference evidence="7 8" key="1">
    <citation type="submission" date="2018-08" db="EMBL/GenBank/DDBJ databases">
        <title>Draft genome sequence of Psychrilyobacter sp. strain SD5 isolated from Black Sea water.</title>
        <authorList>
            <person name="Yadav S."/>
            <person name="Villanueva L."/>
            <person name="Damste J.S.S."/>
        </authorList>
    </citation>
    <scope>NUCLEOTIDE SEQUENCE [LARGE SCALE GENOMIC DNA]</scope>
    <source>
        <strain evidence="7 8">SD5</strain>
    </source>
</reference>
<dbReference type="EMBL" id="QUAJ01000001">
    <property type="protein sequence ID" value="REI43330.1"/>
    <property type="molecule type" value="Genomic_DNA"/>
</dbReference>
<dbReference type="InterPro" id="IPR007383">
    <property type="entry name" value="DUF445"/>
</dbReference>
<comment type="subcellular location">
    <subcellularLocation>
        <location evidence="1">Endomembrane system</location>
    </subcellularLocation>
</comment>
<evidence type="ECO:0000256" key="5">
    <source>
        <dbReference type="ARBA" id="ARBA00023136"/>
    </source>
</evidence>
<keyword evidence="4 6" id="KW-1133">Transmembrane helix</keyword>
<proteinExistence type="inferred from homology"/>
<dbReference type="Proteomes" id="UP000263486">
    <property type="component" value="Unassembled WGS sequence"/>
</dbReference>